<dbReference type="EMBL" id="CAXAMN010005781">
    <property type="protein sequence ID" value="CAK9015379.1"/>
    <property type="molecule type" value="Genomic_DNA"/>
</dbReference>
<evidence type="ECO:0000256" key="17">
    <source>
        <dbReference type="ARBA" id="ARBA00023180"/>
    </source>
</evidence>
<evidence type="ECO:0000256" key="16">
    <source>
        <dbReference type="ARBA" id="ARBA00023157"/>
    </source>
</evidence>
<feature type="signal peptide" evidence="20">
    <location>
        <begin position="1"/>
        <end position="26"/>
    </location>
</feature>
<evidence type="ECO:0000256" key="8">
    <source>
        <dbReference type="ARBA" id="ARBA00022679"/>
    </source>
</evidence>
<keyword evidence="10" id="KW-0479">Metal-binding</keyword>
<keyword evidence="12" id="KW-0735">Signal-anchor</keyword>
<sequence length="614" mass="69378">MSSSLRTFYSWIGPVVVFLSVPQCQATILGDAIVSGKPLSLNRCLAAAASDINLNAVSTVCHEDIQRFYCRRVRDVASKRYTERFVSGFVAGGDKDPELVFRPFHRATIAYVILAHQFPENVKRLVSRLFVPLGTIFAVHIDEKNPSMFNELSIWVVEEGLDYAVQIFSELNIVRGGPNMLHAELLGIRRLLNHTIPWDFCILLSEQDYPLRGNAVLAEYLWVHRGTSFVSVDEGECERDVSYQCGDRVVSLSGGVQYPKIPGMRYASGSQWFAITYQLAAVIGTHLSNSSTIVGTILHDLITVKQPDESFFQAVVLNSEFCSRYSDYTLHWTDKDSMREVRSLTSEYNIMSPGVLIFPRDVAKVSEVRDKSLWAFFARKFDNSLQSTQLKDSLDKLSKQNSRKVWTRVQKHQVPALWRSLARLTQVLASSFADVVSVDRLQRNVDGLFHVQTLQLQLGHGRTTLLLREKLAMPSRSSSLLALRIGCDWNKTDLVFDGDVSAVASSSSGLYSCPSLWAIVHWQMSKKPVSEDLLLVWIDPGGTPMQHAPIKISEHSVLVWHRYTATQPLSPGEWTLEVQSMEQGILARRTFFVYREPSQIPWHKVKEFFDVLPS</sequence>
<comment type="catalytic activity">
    <reaction evidence="19">
        <text>UDP-alpha-D-xylose + L-seryl-[protein] = 3-O-(beta-D-xylosyl)-L-seryl-[protein] + UDP + H(+)</text>
        <dbReference type="Rhea" id="RHEA:50192"/>
        <dbReference type="Rhea" id="RHEA-COMP:9863"/>
        <dbReference type="Rhea" id="RHEA-COMP:12567"/>
        <dbReference type="ChEBI" id="CHEBI:15378"/>
        <dbReference type="ChEBI" id="CHEBI:29999"/>
        <dbReference type="ChEBI" id="CHEBI:57632"/>
        <dbReference type="ChEBI" id="CHEBI:58223"/>
        <dbReference type="ChEBI" id="CHEBI:132085"/>
        <dbReference type="EC" id="2.4.2.26"/>
    </reaction>
</comment>
<proteinExistence type="inferred from homology"/>
<evidence type="ECO:0000256" key="12">
    <source>
        <dbReference type="ARBA" id="ARBA00022968"/>
    </source>
</evidence>
<evidence type="ECO:0000256" key="1">
    <source>
        <dbReference type="ARBA" id="ARBA00004323"/>
    </source>
</evidence>
<evidence type="ECO:0000256" key="15">
    <source>
        <dbReference type="ARBA" id="ARBA00023136"/>
    </source>
</evidence>
<evidence type="ECO:0000256" key="6">
    <source>
        <dbReference type="ARBA" id="ARBA00011972"/>
    </source>
</evidence>
<evidence type="ECO:0000256" key="7">
    <source>
        <dbReference type="ARBA" id="ARBA00022676"/>
    </source>
</evidence>
<evidence type="ECO:0000313" key="21">
    <source>
        <dbReference type="EMBL" id="CAK9015379.1"/>
    </source>
</evidence>
<evidence type="ECO:0000256" key="20">
    <source>
        <dbReference type="SAM" id="SignalP"/>
    </source>
</evidence>
<comment type="pathway">
    <text evidence="3">Glycan metabolism; chondroitin sulfate biosynthesis.</text>
</comment>
<keyword evidence="11" id="KW-0256">Endoplasmic reticulum</keyword>
<evidence type="ECO:0000256" key="13">
    <source>
        <dbReference type="ARBA" id="ARBA00022989"/>
    </source>
</evidence>
<evidence type="ECO:0000256" key="14">
    <source>
        <dbReference type="ARBA" id="ARBA00023034"/>
    </source>
</evidence>
<keyword evidence="8" id="KW-0808">Transferase</keyword>
<keyword evidence="9" id="KW-0812">Transmembrane</keyword>
<evidence type="ECO:0000256" key="19">
    <source>
        <dbReference type="ARBA" id="ARBA00047847"/>
    </source>
</evidence>
<comment type="similarity">
    <text evidence="5">Belongs to the glycosyltransferase 14 family. XylT subfamily.</text>
</comment>
<feature type="chain" id="PRO_5047318046" description="protein xylosyltransferase" evidence="20">
    <location>
        <begin position="27"/>
        <end position="614"/>
    </location>
</feature>
<comment type="pathway">
    <text evidence="4">Glycan metabolism; heparan sulfate biosynthesis.</text>
</comment>
<evidence type="ECO:0000256" key="3">
    <source>
        <dbReference type="ARBA" id="ARBA00004840"/>
    </source>
</evidence>
<keyword evidence="15" id="KW-0472">Membrane</keyword>
<comment type="caution">
    <text evidence="21">The sequence shown here is derived from an EMBL/GenBank/DDBJ whole genome shotgun (WGS) entry which is preliminary data.</text>
</comment>
<dbReference type="PANTHER" id="PTHR46025">
    <property type="entry name" value="XYLOSYLTRANSFERASE OXT"/>
    <property type="match status" value="1"/>
</dbReference>
<dbReference type="InterPro" id="IPR003406">
    <property type="entry name" value="Glyco_trans_14"/>
</dbReference>
<keyword evidence="17" id="KW-0325">Glycoprotein</keyword>
<dbReference type="Proteomes" id="UP001642484">
    <property type="component" value="Unassembled WGS sequence"/>
</dbReference>
<keyword evidence="16" id="KW-1015">Disulfide bond</keyword>
<keyword evidence="22" id="KW-1185">Reference proteome</keyword>
<name>A0ABP0JLY5_9DINO</name>
<evidence type="ECO:0000256" key="9">
    <source>
        <dbReference type="ARBA" id="ARBA00022692"/>
    </source>
</evidence>
<dbReference type="EC" id="2.4.2.26" evidence="6"/>
<evidence type="ECO:0000256" key="2">
    <source>
        <dbReference type="ARBA" id="ARBA00004648"/>
    </source>
</evidence>
<keyword evidence="20" id="KW-0732">Signal</keyword>
<comment type="subcellular location">
    <subcellularLocation>
        <location evidence="2">Endoplasmic reticulum membrane</location>
        <topology evidence="2">Single-pass type II membrane protein</topology>
    </subcellularLocation>
    <subcellularLocation>
        <location evidence="1">Golgi apparatus membrane</location>
        <topology evidence="1">Single-pass type II membrane protein</topology>
    </subcellularLocation>
</comment>
<reference evidence="21 22" key="1">
    <citation type="submission" date="2024-02" db="EMBL/GenBank/DDBJ databases">
        <authorList>
            <person name="Chen Y."/>
            <person name="Shah S."/>
            <person name="Dougan E. K."/>
            <person name="Thang M."/>
            <person name="Chan C."/>
        </authorList>
    </citation>
    <scope>NUCLEOTIDE SEQUENCE [LARGE SCALE GENOMIC DNA]</scope>
</reference>
<dbReference type="PANTHER" id="PTHR46025:SF3">
    <property type="entry name" value="XYLOSYLTRANSFERASE OXT"/>
    <property type="match status" value="1"/>
</dbReference>
<evidence type="ECO:0000256" key="5">
    <source>
        <dbReference type="ARBA" id="ARBA00010195"/>
    </source>
</evidence>
<organism evidence="21 22">
    <name type="scientific">Durusdinium trenchii</name>
    <dbReference type="NCBI Taxonomy" id="1381693"/>
    <lineage>
        <taxon>Eukaryota</taxon>
        <taxon>Sar</taxon>
        <taxon>Alveolata</taxon>
        <taxon>Dinophyceae</taxon>
        <taxon>Suessiales</taxon>
        <taxon>Symbiodiniaceae</taxon>
        <taxon>Durusdinium</taxon>
    </lineage>
</organism>
<evidence type="ECO:0000256" key="11">
    <source>
        <dbReference type="ARBA" id="ARBA00022824"/>
    </source>
</evidence>
<keyword evidence="14" id="KW-0333">Golgi apparatus</keyword>
<dbReference type="InterPro" id="IPR043538">
    <property type="entry name" value="XYLT"/>
</dbReference>
<keyword evidence="13" id="KW-1133">Transmembrane helix</keyword>
<accession>A0ABP0JLY5</accession>
<evidence type="ECO:0000256" key="18">
    <source>
        <dbReference type="ARBA" id="ARBA00042865"/>
    </source>
</evidence>
<evidence type="ECO:0000256" key="4">
    <source>
        <dbReference type="ARBA" id="ARBA00005093"/>
    </source>
</evidence>
<protein>
    <recommendedName>
        <fullName evidence="6">protein xylosyltransferase</fullName>
        <ecNumber evidence="6">2.4.2.26</ecNumber>
    </recommendedName>
    <alternativeName>
        <fullName evidence="18">Peptide O-xylosyltransferase</fullName>
    </alternativeName>
</protein>
<evidence type="ECO:0000256" key="10">
    <source>
        <dbReference type="ARBA" id="ARBA00022723"/>
    </source>
</evidence>
<evidence type="ECO:0000313" key="22">
    <source>
        <dbReference type="Proteomes" id="UP001642484"/>
    </source>
</evidence>
<keyword evidence="7" id="KW-0328">Glycosyltransferase</keyword>
<dbReference type="Pfam" id="PF02485">
    <property type="entry name" value="Branch"/>
    <property type="match status" value="1"/>
</dbReference>
<gene>
    <name evidence="21" type="ORF">CCMP2556_LOCUS12078</name>
</gene>